<dbReference type="SMART" id="SM00100">
    <property type="entry name" value="cNMP"/>
    <property type="match status" value="1"/>
</dbReference>
<feature type="compositionally biased region" description="Basic and acidic residues" evidence="1">
    <location>
        <begin position="1034"/>
        <end position="1048"/>
    </location>
</feature>
<feature type="region of interest" description="Disordered" evidence="1">
    <location>
        <begin position="927"/>
        <end position="953"/>
    </location>
</feature>
<evidence type="ECO:0000313" key="4">
    <source>
        <dbReference type="Proteomes" id="UP001489004"/>
    </source>
</evidence>
<organism evidence="3 4">
    <name type="scientific">[Myrmecia] bisecta</name>
    <dbReference type="NCBI Taxonomy" id="41462"/>
    <lineage>
        <taxon>Eukaryota</taxon>
        <taxon>Viridiplantae</taxon>
        <taxon>Chlorophyta</taxon>
        <taxon>core chlorophytes</taxon>
        <taxon>Trebouxiophyceae</taxon>
        <taxon>Trebouxiales</taxon>
        <taxon>Trebouxiaceae</taxon>
        <taxon>Myrmecia</taxon>
    </lineage>
</organism>
<reference evidence="3 4" key="1">
    <citation type="journal article" date="2024" name="Nat. Commun.">
        <title>Phylogenomics reveals the evolutionary origins of lichenization in chlorophyte algae.</title>
        <authorList>
            <person name="Puginier C."/>
            <person name="Libourel C."/>
            <person name="Otte J."/>
            <person name="Skaloud P."/>
            <person name="Haon M."/>
            <person name="Grisel S."/>
            <person name="Petersen M."/>
            <person name="Berrin J.G."/>
            <person name="Delaux P.M."/>
            <person name="Dal Grande F."/>
            <person name="Keller J."/>
        </authorList>
    </citation>
    <scope>NUCLEOTIDE SEQUENCE [LARGE SCALE GENOMIC DNA]</scope>
    <source>
        <strain evidence="3 4">SAG 2043</strain>
    </source>
</reference>
<dbReference type="CDD" id="cd00038">
    <property type="entry name" value="CAP_ED"/>
    <property type="match status" value="2"/>
</dbReference>
<evidence type="ECO:0000259" key="2">
    <source>
        <dbReference type="PROSITE" id="PS50042"/>
    </source>
</evidence>
<feature type="domain" description="Cyclic nucleotide-binding" evidence="2">
    <location>
        <begin position="731"/>
        <end position="837"/>
    </location>
</feature>
<dbReference type="Proteomes" id="UP001489004">
    <property type="component" value="Unassembled WGS sequence"/>
</dbReference>
<dbReference type="Pfam" id="PF00027">
    <property type="entry name" value="cNMP_binding"/>
    <property type="match status" value="1"/>
</dbReference>
<proteinExistence type="predicted"/>
<gene>
    <name evidence="3" type="ORF">WJX72_009785</name>
</gene>
<feature type="region of interest" description="Disordered" evidence="1">
    <location>
        <begin position="416"/>
        <end position="435"/>
    </location>
</feature>
<feature type="region of interest" description="Disordered" evidence="1">
    <location>
        <begin position="1098"/>
        <end position="1128"/>
    </location>
</feature>
<protein>
    <recommendedName>
        <fullName evidence="2">Cyclic nucleotide-binding domain-containing protein</fullName>
    </recommendedName>
</protein>
<comment type="caution">
    <text evidence="3">The sequence shown here is derived from an EMBL/GenBank/DDBJ whole genome shotgun (WGS) entry which is preliminary data.</text>
</comment>
<accession>A0AAW1PU38</accession>
<feature type="region of interest" description="Disordered" evidence="1">
    <location>
        <begin position="141"/>
        <end position="170"/>
    </location>
</feature>
<feature type="region of interest" description="Disordered" evidence="1">
    <location>
        <begin position="969"/>
        <end position="1007"/>
    </location>
</feature>
<evidence type="ECO:0000256" key="1">
    <source>
        <dbReference type="SAM" id="MobiDB-lite"/>
    </source>
</evidence>
<dbReference type="InterPro" id="IPR000595">
    <property type="entry name" value="cNMP-bd_dom"/>
</dbReference>
<sequence length="1236" mass="133118">MTCSGVEKKSTLAPGLGGGMDSLLKALKAAAAAEAGGQPAPLLEQSHAASADPATKHGFKSLVNKVQCSVQLVSAFGRQRRLLLKKVNNRERQSFGLTWEFRHILSKDPETREAAELEMLEQQAAALPYFAALPSLGDKAKANAPPDLKAARSRLHRSESRKSRKGSLRKIGLQVKRTSNKWKRVAGTVKKEPSDKWLKTISAMKSEEKEAEDESRDLILLEGQVLCEDSTTHSMPFTLEARTLEPCEVIVVPAAHALRAFSYAAVPPNISKVDDVVLEPAILSLDAPLTLTLRQLLRIPPTQRAPADVERLMGILHALVLCQHMTAAALKSVAEHSLYIRLTDDEVLFEHGDYADFVYILLAGSVLIEGTPVLAASKAPAEEVASPKGVRMRMQSIMGDLGSTFSVKMLQDVNAPETDARSSTSGELPPGKHARSARASTLARKAFGSIFGGQERGADGGLARCASSAAGFPVLAGANGALFAAEALNKTDMGTERDSTVIGQGECELLAIDRWRLADALHRGRPMGKLSSEASVLLRLVLMKRGDTRNASEQSWLIEMLDSLPHLDEFDRPLQASLAEAAQSAEYRVADQEGIHPFHTTWRMVPALGDISVSRGLLLQPGSPKQPSGSQSQSKSSDIHAELYIVLSGMICEGTGQHELAHPAGGVFNDRHLLQKKQISISDARCARWTEVLAVGEAVYRQQVEPVHAIMMEQRLLRLSALGVCDQIHMQIHHYSDAHFWRLLSDCCEQRYSNGSLLLEQGTISGHLYMIEEGTASLVHSRTTETGVDTLVVTTICKGDYFGDVSVFLKAVEPLSVVANVAVELVAVPGPALLQAMTRENITKFAGQAATRRSRYLQMQTTSTNVMSTMRRPGNVLLNKTLRPGILAGTQGRISSSMDGSHLTTIRRGSQPLGLFAAVGDMLHTLEHGGNKGARPAHQKPADVPSPQAEDAELDANDDRAVADVFDGAPPLEEATSPAGSGSLLETAASGRQHTGSPESCASDSGMQSEYYDADHTEAGIDAPGGRVHRLVDESRPASDRNGHRQWDDAGQQQPTAASRQVEAAIQRAYAALQQTGLSRGARHWEPDCSWDFLELDSDNEQADGSGSESSVDSLNATREPAGSRPSTASSCCALIQVHNIDPDAAIAAATAAFIKTRTLRRPASAPPRKPFVPAQPVEAKSRLVSHKVHDPAHRAQRLASAAAGRPLGLLPVRHHSIVMPTIRHIMPQTTDPQQA</sequence>
<dbReference type="SUPFAM" id="SSF51206">
    <property type="entry name" value="cAMP-binding domain-like"/>
    <property type="match status" value="2"/>
</dbReference>
<feature type="compositionally biased region" description="Polar residues" evidence="1">
    <location>
        <begin position="990"/>
        <end position="1007"/>
    </location>
</feature>
<keyword evidence="4" id="KW-1185">Reference proteome</keyword>
<dbReference type="PANTHER" id="PTHR23011">
    <property type="entry name" value="CYCLIC NUCLEOTIDE-BINDING DOMAIN CONTAINING PROTEIN"/>
    <property type="match status" value="1"/>
</dbReference>
<dbReference type="Gene3D" id="2.60.120.10">
    <property type="entry name" value="Jelly Rolls"/>
    <property type="match status" value="2"/>
</dbReference>
<feature type="compositionally biased region" description="Polar residues" evidence="1">
    <location>
        <begin position="1103"/>
        <end position="1117"/>
    </location>
</feature>
<dbReference type="PROSITE" id="PS50042">
    <property type="entry name" value="CNMP_BINDING_3"/>
    <property type="match status" value="2"/>
</dbReference>
<dbReference type="PANTHER" id="PTHR23011:SF28">
    <property type="entry name" value="CYCLIC NUCLEOTIDE-BINDING DOMAIN CONTAINING PROTEIN"/>
    <property type="match status" value="1"/>
</dbReference>
<dbReference type="AlphaFoldDB" id="A0AAW1PU38"/>
<name>A0AAW1PU38_9CHLO</name>
<dbReference type="InterPro" id="IPR018490">
    <property type="entry name" value="cNMP-bd_dom_sf"/>
</dbReference>
<dbReference type="InterPro" id="IPR014710">
    <property type="entry name" value="RmlC-like_jellyroll"/>
</dbReference>
<dbReference type="EMBL" id="JALJOR010000008">
    <property type="protein sequence ID" value="KAK9813144.1"/>
    <property type="molecule type" value="Genomic_DNA"/>
</dbReference>
<feature type="region of interest" description="Disordered" evidence="1">
    <location>
        <begin position="1034"/>
        <end position="1062"/>
    </location>
</feature>
<evidence type="ECO:0000313" key="3">
    <source>
        <dbReference type="EMBL" id="KAK9813144.1"/>
    </source>
</evidence>
<feature type="domain" description="Cyclic nucleotide-binding" evidence="2">
    <location>
        <begin position="321"/>
        <end position="368"/>
    </location>
</feature>